<dbReference type="EMBL" id="KZ293655">
    <property type="protein sequence ID" value="PBK94034.1"/>
    <property type="molecule type" value="Genomic_DNA"/>
</dbReference>
<reference evidence="2" key="1">
    <citation type="journal article" date="2017" name="Nat. Ecol. Evol.">
        <title>Genome expansion and lineage-specific genetic innovations in the forest pathogenic fungi Armillaria.</title>
        <authorList>
            <person name="Sipos G."/>
            <person name="Prasanna A.N."/>
            <person name="Walter M.C."/>
            <person name="O'Connor E."/>
            <person name="Balint B."/>
            <person name="Krizsan K."/>
            <person name="Kiss B."/>
            <person name="Hess J."/>
            <person name="Varga T."/>
            <person name="Slot J."/>
            <person name="Riley R."/>
            <person name="Boka B."/>
            <person name="Rigling D."/>
            <person name="Barry K."/>
            <person name="Lee J."/>
            <person name="Mihaltcheva S."/>
            <person name="LaButti K."/>
            <person name="Lipzen A."/>
            <person name="Waldron R."/>
            <person name="Moloney N.M."/>
            <person name="Sperisen C."/>
            <person name="Kredics L."/>
            <person name="Vagvoelgyi C."/>
            <person name="Patrignani A."/>
            <person name="Fitzpatrick D."/>
            <person name="Nagy I."/>
            <person name="Doyle S."/>
            <person name="Anderson J.B."/>
            <person name="Grigoriev I.V."/>
            <person name="Gueldener U."/>
            <person name="Muensterkoetter M."/>
            <person name="Nagy L.G."/>
        </authorList>
    </citation>
    <scope>NUCLEOTIDE SEQUENCE [LARGE SCALE GENOMIC DNA]</scope>
    <source>
        <strain evidence="2">Ar21-2</strain>
    </source>
</reference>
<dbReference type="AlphaFoldDB" id="A0A2H3DJK5"/>
<name>A0A2H3DJK5_ARMGA</name>
<keyword evidence="2" id="KW-1185">Reference proteome</keyword>
<accession>A0A2H3DJK5</accession>
<gene>
    <name evidence="1" type="ORF">ARMGADRAFT_114556</name>
</gene>
<dbReference type="InParanoid" id="A0A2H3DJK5"/>
<protein>
    <recommendedName>
        <fullName evidence="3">Protein kinase domain-containing protein</fullName>
    </recommendedName>
</protein>
<evidence type="ECO:0000313" key="2">
    <source>
        <dbReference type="Proteomes" id="UP000217790"/>
    </source>
</evidence>
<dbReference type="STRING" id="47427.A0A2H3DJK5"/>
<proteinExistence type="predicted"/>
<sequence>MQHGDMRYWPTCRKLEDRRFRLIDFGRSQYFPPRDTRKSFWNARAKKEWECQEVFKIINFQDWLALASRSVVVFAVIVVFVHRVSELLYTSRIEVCLYFPSPSSCILM</sequence>
<evidence type="ECO:0008006" key="3">
    <source>
        <dbReference type="Google" id="ProtNLM"/>
    </source>
</evidence>
<organism evidence="1 2">
    <name type="scientific">Armillaria gallica</name>
    <name type="common">Bulbous honey fungus</name>
    <name type="synonym">Armillaria bulbosa</name>
    <dbReference type="NCBI Taxonomy" id="47427"/>
    <lineage>
        <taxon>Eukaryota</taxon>
        <taxon>Fungi</taxon>
        <taxon>Dikarya</taxon>
        <taxon>Basidiomycota</taxon>
        <taxon>Agaricomycotina</taxon>
        <taxon>Agaricomycetes</taxon>
        <taxon>Agaricomycetidae</taxon>
        <taxon>Agaricales</taxon>
        <taxon>Marasmiineae</taxon>
        <taxon>Physalacriaceae</taxon>
        <taxon>Armillaria</taxon>
    </lineage>
</organism>
<evidence type="ECO:0000313" key="1">
    <source>
        <dbReference type="EMBL" id="PBK94034.1"/>
    </source>
</evidence>
<dbReference type="Proteomes" id="UP000217790">
    <property type="component" value="Unassembled WGS sequence"/>
</dbReference>